<feature type="signal peptide" evidence="2">
    <location>
        <begin position="1"/>
        <end position="19"/>
    </location>
</feature>
<dbReference type="OrthoDB" id="26872at2"/>
<protein>
    <submittedName>
        <fullName evidence="4">DUF305 domain-containing protein</fullName>
    </submittedName>
</protein>
<feature type="compositionally biased region" description="Low complexity" evidence="1">
    <location>
        <begin position="42"/>
        <end position="54"/>
    </location>
</feature>
<organism evidence="4 5">
    <name type="scientific">Cryobacterium tepidiphilum</name>
    <dbReference type="NCBI Taxonomy" id="2486026"/>
    <lineage>
        <taxon>Bacteria</taxon>
        <taxon>Bacillati</taxon>
        <taxon>Actinomycetota</taxon>
        <taxon>Actinomycetes</taxon>
        <taxon>Micrococcales</taxon>
        <taxon>Microbacteriaceae</taxon>
        <taxon>Cryobacterium</taxon>
    </lineage>
</organism>
<evidence type="ECO:0000259" key="3">
    <source>
        <dbReference type="Pfam" id="PF03713"/>
    </source>
</evidence>
<keyword evidence="2" id="KW-0732">Signal</keyword>
<dbReference type="InterPro" id="IPR005183">
    <property type="entry name" value="DUF305_CopM-like"/>
</dbReference>
<dbReference type="Pfam" id="PF03713">
    <property type="entry name" value="DUF305"/>
    <property type="match status" value="1"/>
</dbReference>
<keyword evidence="5" id="KW-1185">Reference proteome</keyword>
<reference evidence="4 5" key="1">
    <citation type="submission" date="2018-11" db="EMBL/GenBank/DDBJ databases">
        <title>Cryobacterium sp. nov., isolated from rhizosphere soil of lettuce.</title>
        <authorList>
            <person name="Wang Y."/>
        </authorList>
    </citation>
    <scope>NUCLEOTIDE SEQUENCE [LARGE SCALE GENOMIC DNA]</scope>
    <source>
        <strain evidence="4 5">NEAU-85</strain>
    </source>
</reference>
<evidence type="ECO:0000256" key="2">
    <source>
        <dbReference type="SAM" id="SignalP"/>
    </source>
</evidence>
<dbReference type="Proteomes" id="UP000279859">
    <property type="component" value="Unassembled WGS sequence"/>
</dbReference>
<dbReference type="RefSeq" id="WP_123046133.1">
    <property type="nucleotide sequence ID" value="NZ_RDSR01000016.1"/>
</dbReference>
<comment type="caution">
    <text evidence="4">The sequence shown here is derived from an EMBL/GenBank/DDBJ whole genome shotgun (WGS) entry which is preliminary data.</text>
</comment>
<name>A0A3M8L1B1_9MICO</name>
<proteinExistence type="predicted"/>
<dbReference type="PROSITE" id="PS51257">
    <property type="entry name" value="PROKAR_LIPOPROTEIN"/>
    <property type="match status" value="1"/>
</dbReference>
<dbReference type="Gene3D" id="1.20.1260.10">
    <property type="match status" value="1"/>
</dbReference>
<dbReference type="PANTHER" id="PTHR36933">
    <property type="entry name" value="SLL0788 PROTEIN"/>
    <property type="match status" value="1"/>
</dbReference>
<evidence type="ECO:0000256" key="1">
    <source>
        <dbReference type="SAM" id="MobiDB-lite"/>
    </source>
</evidence>
<sequence length="205" mass="21407">MFKTRFTLATTAFVAVAVALTGCSTNDNSGTMSGMEHGGSGSTATAAPTAQGSPHNDADVTFAMGMLPHHKQAVEMADMILAKDGIDSEIRSLAQDIKAAQTPEIETLNGWLTAWGAPTAMAGMDHGTGDGMMSEGDMAALEAADGVDATRLFLEQMIQHHQGAVEMAETEVANGENPDAITLAKNIVKDQKAEIADMSARLKNL</sequence>
<evidence type="ECO:0000313" key="5">
    <source>
        <dbReference type="Proteomes" id="UP000279859"/>
    </source>
</evidence>
<dbReference type="InterPro" id="IPR012347">
    <property type="entry name" value="Ferritin-like"/>
</dbReference>
<accession>A0A3M8L1B1</accession>
<gene>
    <name evidence="4" type="ORF">EEJ31_09840</name>
</gene>
<dbReference type="EMBL" id="RDSR01000016">
    <property type="protein sequence ID" value="RNE59337.1"/>
    <property type="molecule type" value="Genomic_DNA"/>
</dbReference>
<feature type="chain" id="PRO_5039562637" evidence="2">
    <location>
        <begin position="20"/>
        <end position="205"/>
    </location>
</feature>
<feature type="region of interest" description="Disordered" evidence="1">
    <location>
        <begin position="31"/>
        <end position="56"/>
    </location>
</feature>
<dbReference type="AlphaFoldDB" id="A0A3M8L1B1"/>
<evidence type="ECO:0000313" key="4">
    <source>
        <dbReference type="EMBL" id="RNE59337.1"/>
    </source>
</evidence>
<dbReference type="PANTHER" id="PTHR36933:SF1">
    <property type="entry name" value="SLL0788 PROTEIN"/>
    <property type="match status" value="1"/>
</dbReference>
<feature type="domain" description="DUF305" evidence="3">
    <location>
        <begin position="59"/>
        <end position="200"/>
    </location>
</feature>